<keyword evidence="2" id="KW-1185">Reference proteome</keyword>
<accession>A0ABP0J4P3</accession>
<name>A0ABP0J4P3_9DINO</name>
<reference evidence="1 2" key="1">
    <citation type="submission" date="2024-02" db="EMBL/GenBank/DDBJ databases">
        <authorList>
            <person name="Chen Y."/>
            <person name="Shah S."/>
            <person name="Dougan E. K."/>
            <person name="Thang M."/>
            <person name="Chan C."/>
        </authorList>
    </citation>
    <scope>NUCLEOTIDE SEQUENCE [LARGE SCALE GENOMIC DNA]</scope>
</reference>
<evidence type="ECO:0000313" key="1">
    <source>
        <dbReference type="EMBL" id="CAK9009317.1"/>
    </source>
</evidence>
<dbReference type="EMBL" id="CAXAMM010005969">
    <property type="protein sequence ID" value="CAK9009317.1"/>
    <property type="molecule type" value="Genomic_DNA"/>
</dbReference>
<proteinExistence type="predicted"/>
<evidence type="ECO:0000313" key="2">
    <source>
        <dbReference type="Proteomes" id="UP001642464"/>
    </source>
</evidence>
<comment type="caution">
    <text evidence="1">The sequence shown here is derived from an EMBL/GenBank/DDBJ whole genome shotgun (WGS) entry which is preliminary data.</text>
</comment>
<protein>
    <submittedName>
        <fullName evidence="1">Uncharacterized protein</fullName>
    </submittedName>
</protein>
<organism evidence="1 2">
    <name type="scientific">Durusdinium trenchii</name>
    <dbReference type="NCBI Taxonomy" id="1381693"/>
    <lineage>
        <taxon>Eukaryota</taxon>
        <taxon>Sar</taxon>
        <taxon>Alveolata</taxon>
        <taxon>Dinophyceae</taxon>
        <taxon>Suessiales</taxon>
        <taxon>Symbiodiniaceae</taxon>
        <taxon>Durusdinium</taxon>
    </lineage>
</organism>
<sequence>MQLQAGGEWPNKCATCQSFLQFRKLDQPQLIASLRSLQEKVDKDLVIAKERHLAPRKSEWALEHAKKLTPLPAPDAKSEGASVKQESRCPAPPPAPDAQSEGASVKQESKCPVKAEKPVKLEPKQDCQPDQQPEDQQRNEVDESMESIMDKAALIALRNLKSCRKTRIPNDSQCSALIATALCLKVWQQYTKYANLKRVEGPSGFPSHTITAICNTGDWIIRSGKCGGDDVRLVHKSDEDAVCRECFDLGSHSRFIQKICGFVHSLDEAQLLHKKMFAPETVNDFISSLQQLPNYSRRSKSLYDASFKKDVKVLHHRVMCVWNGRVGQPMTEALNLFRAQVVQPCLDTEPGHPIPHKCLDRLLQFLTNDPQANSFDVSLVRSIVTGQLSRHPAMQGVLVACMTKLQNEEEGKKAMRNSKRSFANHV</sequence>
<gene>
    <name evidence="1" type="ORF">SCF082_LOCUS10242</name>
</gene>
<dbReference type="Proteomes" id="UP001642464">
    <property type="component" value="Unassembled WGS sequence"/>
</dbReference>